<sequence>MYGQNNEMPGFQANPNNYDECERCGKPLQSKSERDLNLCKECQRRQEDHKVESTDNE</sequence>
<organism evidence="1 2">
    <name type="scientific">Halobacillus dabanensis</name>
    <dbReference type="NCBI Taxonomy" id="240302"/>
    <lineage>
        <taxon>Bacteria</taxon>
        <taxon>Bacillati</taxon>
        <taxon>Bacillota</taxon>
        <taxon>Bacilli</taxon>
        <taxon>Bacillales</taxon>
        <taxon>Bacillaceae</taxon>
        <taxon>Halobacillus</taxon>
    </lineage>
</organism>
<evidence type="ECO:0000313" key="2">
    <source>
        <dbReference type="Proteomes" id="UP000183557"/>
    </source>
</evidence>
<accession>A0A1I4AVR8</accession>
<proteinExistence type="predicted"/>
<dbReference type="Proteomes" id="UP000183557">
    <property type="component" value="Unassembled WGS sequence"/>
</dbReference>
<keyword evidence="2" id="KW-1185">Reference proteome</keyword>
<dbReference type="EMBL" id="FOSB01000021">
    <property type="protein sequence ID" value="SFK59736.1"/>
    <property type="molecule type" value="Genomic_DNA"/>
</dbReference>
<dbReference type="AlphaFoldDB" id="A0A1I4AVR8"/>
<name>A0A1I4AVR8_HALDA</name>
<gene>
    <name evidence="1" type="ORF">SAMN04487936_1217</name>
</gene>
<reference evidence="2" key="1">
    <citation type="submission" date="2016-10" db="EMBL/GenBank/DDBJ databases">
        <authorList>
            <person name="Varghese N."/>
            <person name="Submissions S."/>
        </authorList>
    </citation>
    <scope>NUCLEOTIDE SEQUENCE [LARGE SCALE GENOMIC DNA]</scope>
    <source>
        <strain evidence="2">CGMCC 1.3704</strain>
    </source>
</reference>
<protein>
    <submittedName>
        <fullName evidence="1">Uncharacterized protein</fullName>
    </submittedName>
</protein>
<dbReference type="RefSeq" id="WP_167360126.1">
    <property type="nucleotide sequence ID" value="NZ_FOSB01000021.1"/>
</dbReference>
<evidence type="ECO:0000313" key="1">
    <source>
        <dbReference type="EMBL" id="SFK59736.1"/>
    </source>
</evidence>